<sequence length="206" mass="22474">MFFLCDIVIVSNCQILGSYELWGVRISVLHFLRAETVYKYQNINVYFSVLQFSPNGFPMILDSPLPQTPANQPPNSPVPPAETPSGAAPSAGAPQQVQQQKVINKNNIFYFNMWESNYIRLIFFHRIPTLYTCSTVQPVSQSAALVNPEQQSVVPTLGASLAGTQPTQGPASSGPQPNTSGVPSGLERHAQEAATVKAPIQEKLVF</sequence>
<evidence type="ECO:0000313" key="3">
    <source>
        <dbReference type="Proteomes" id="UP000694565"/>
    </source>
</evidence>
<evidence type="ECO:0000256" key="1">
    <source>
        <dbReference type="SAM" id="MobiDB-lite"/>
    </source>
</evidence>
<reference evidence="2" key="1">
    <citation type="submission" date="2025-08" db="UniProtKB">
        <authorList>
            <consortium name="Ensembl"/>
        </authorList>
    </citation>
    <scope>IDENTIFICATION</scope>
</reference>
<dbReference type="Ensembl" id="ENSCLMT00005010547.1">
    <property type="protein sequence ID" value="ENSCLMP00005009727.1"/>
    <property type="gene ID" value="ENSCLMG00005005434.1"/>
</dbReference>
<evidence type="ECO:0000313" key="2">
    <source>
        <dbReference type="Ensembl" id="ENSCLMP00005009727.1"/>
    </source>
</evidence>
<feature type="compositionally biased region" description="Low complexity" evidence="1">
    <location>
        <begin position="83"/>
        <end position="96"/>
    </location>
</feature>
<protein>
    <submittedName>
        <fullName evidence="2">Uncharacterized protein</fullName>
    </submittedName>
</protein>
<proteinExistence type="predicted"/>
<name>A0A8C2WV67_CYCLU</name>
<dbReference type="Proteomes" id="UP000694565">
    <property type="component" value="Unplaced"/>
</dbReference>
<feature type="region of interest" description="Disordered" evidence="1">
    <location>
        <begin position="160"/>
        <end position="195"/>
    </location>
</feature>
<keyword evidence="3" id="KW-1185">Reference proteome</keyword>
<dbReference type="GeneTree" id="ENSGT00940000177216"/>
<feature type="compositionally biased region" description="Polar residues" evidence="1">
    <location>
        <begin position="162"/>
        <end position="182"/>
    </location>
</feature>
<organism evidence="2 3">
    <name type="scientific">Cyclopterus lumpus</name>
    <name type="common">Lumpsucker</name>
    <dbReference type="NCBI Taxonomy" id="8103"/>
    <lineage>
        <taxon>Eukaryota</taxon>
        <taxon>Metazoa</taxon>
        <taxon>Chordata</taxon>
        <taxon>Craniata</taxon>
        <taxon>Vertebrata</taxon>
        <taxon>Euteleostomi</taxon>
        <taxon>Actinopterygii</taxon>
        <taxon>Neopterygii</taxon>
        <taxon>Teleostei</taxon>
        <taxon>Neoteleostei</taxon>
        <taxon>Acanthomorphata</taxon>
        <taxon>Eupercaria</taxon>
        <taxon>Perciformes</taxon>
        <taxon>Cottioidei</taxon>
        <taxon>Cottales</taxon>
        <taxon>Cyclopteridae</taxon>
        <taxon>Cyclopterus</taxon>
    </lineage>
</organism>
<dbReference type="AlphaFoldDB" id="A0A8C2WV67"/>
<feature type="region of interest" description="Disordered" evidence="1">
    <location>
        <begin position="63"/>
        <end position="96"/>
    </location>
</feature>
<accession>A0A8C2WV67</accession>
<feature type="compositionally biased region" description="Pro residues" evidence="1">
    <location>
        <begin position="71"/>
        <end position="82"/>
    </location>
</feature>
<reference evidence="2" key="2">
    <citation type="submission" date="2025-09" db="UniProtKB">
        <authorList>
            <consortium name="Ensembl"/>
        </authorList>
    </citation>
    <scope>IDENTIFICATION</scope>
</reference>